<dbReference type="EC" id="2.1.1.77" evidence="9"/>
<evidence type="ECO:0000313" key="10">
    <source>
        <dbReference type="EMBL" id="HIH70364.1"/>
    </source>
</evidence>
<dbReference type="GO" id="GO:0004719">
    <property type="term" value="F:protein-L-isoaspartate (D-aspartate) O-methyltransferase activity"/>
    <property type="evidence" value="ECO:0007669"/>
    <property type="project" value="UniProtKB-UniRule"/>
</dbReference>
<evidence type="ECO:0000256" key="4">
    <source>
        <dbReference type="ARBA" id="ARBA00022603"/>
    </source>
</evidence>
<dbReference type="PROSITE" id="PS01279">
    <property type="entry name" value="PCMT"/>
    <property type="match status" value="1"/>
</dbReference>
<dbReference type="EMBL" id="DUIH01000023">
    <property type="protein sequence ID" value="HIH70364.1"/>
    <property type="molecule type" value="Genomic_DNA"/>
</dbReference>
<keyword evidence="3 9" id="KW-0963">Cytoplasm</keyword>
<evidence type="ECO:0000256" key="6">
    <source>
        <dbReference type="ARBA" id="ARBA00022691"/>
    </source>
</evidence>
<evidence type="ECO:0000313" key="11">
    <source>
        <dbReference type="Proteomes" id="UP000600363"/>
    </source>
</evidence>
<accession>A0A832RZ01</accession>
<comment type="function">
    <text evidence="7 9">Catalyzes the methyl esterification of L-isoaspartyl residues in peptides and proteins that result from spontaneous decomposition of normal L-aspartyl and L-asparaginyl residues. It plays a role in the repair and/or degradation of damaged proteins.</text>
</comment>
<dbReference type="NCBIfam" id="NF010549">
    <property type="entry name" value="PRK13942.1"/>
    <property type="match status" value="1"/>
</dbReference>
<evidence type="ECO:0000256" key="1">
    <source>
        <dbReference type="ARBA" id="ARBA00004496"/>
    </source>
</evidence>
<dbReference type="InterPro" id="IPR000682">
    <property type="entry name" value="PCMT"/>
</dbReference>
<dbReference type="InterPro" id="IPR029063">
    <property type="entry name" value="SAM-dependent_MTases_sf"/>
</dbReference>
<evidence type="ECO:0000256" key="9">
    <source>
        <dbReference type="HAMAP-Rule" id="MF_00090"/>
    </source>
</evidence>
<comment type="subcellular location">
    <subcellularLocation>
        <location evidence="1 9">Cytoplasm</location>
    </subcellularLocation>
</comment>
<keyword evidence="4 9" id="KW-0489">Methyltransferase</keyword>
<dbReference type="NCBIfam" id="NF001453">
    <property type="entry name" value="PRK00312.1"/>
    <property type="match status" value="1"/>
</dbReference>
<feature type="active site" evidence="9">
    <location>
        <position position="59"/>
    </location>
</feature>
<dbReference type="Proteomes" id="UP000600363">
    <property type="component" value="Unassembled WGS sequence"/>
</dbReference>
<evidence type="ECO:0000256" key="2">
    <source>
        <dbReference type="ARBA" id="ARBA00005369"/>
    </source>
</evidence>
<dbReference type="PANTHER" id="PTHR11579">
    <property type="entry name" value="PROTEIN-L-ISOASPARTATE O-METHYLTRANSFERASE"/>
    <property type="match status" value="1"/>
</dbReference>
<comment type="caution">
    <text evidence="10">The sequence shown here is derived from an EMBL/GenBank/DDBJ whole genome shotgun (WGS) entry which is preliminary data.</text>
</comment>
<dbReference type="FunFam" id="3.40.50.150:FF:000010">
    <property type="entry name" value="Protein-L-isoaspartate O-methyltransferase"/>
    <property type="match status" value="1"/>
</dbReference>
<organism evidence="10 11">
    <name type="scientific">Methermicoccus shengliensis</name>
    <dbReference type="NCBI Taxonomy" id="660064"/>
    <lineage>
        <taxon>Archaea</taxon>
        <taxon>Methanobacteriati</taxon>
        <taxon>Methanobacteriota</taxon>
        <taxon>Stenosarchaea group</taxon>
        <taxon>Methanomicrobia</taxon>
        <taxon>Methanosarcinales</taxon>
        <taxon>Methermicoccaceae</taxon>
        <taxon>Methermicoccus</taxon>
    </lineage>
</organism>
<dbReference type="NCBIfam" id="TIGR00080">
    <property type="entry name" value="pimt"/>
    <property type="match status" value="1"/>
</dbReference>
<dbReference type="SUPFAM" id="SSF53335">
    <property type="entry name" value="S-adenosyl-L-methionine-dependent methyltransferases"/>
    <property type="match status" value="1"/>
</dbReference>
<evidence type="ECO:0000256" key="5">
    <source>
        <dbReference type="ARBA" id="ARBA00022679"/>
    </source>
</evidence>
<evidence type="ECO:0000256" key="7">
    <source>
        <dbReference type="ARBA" id="ARBA00025330"/>
    </source>
</evidence>
<evidence type="ECO:0000256" key="8">
    <source>
        <dbReference type="ARBA" id="ARBA00029295"/>
    </source>
</evidence>
<dbReference type="Gene3D" id="3.40.50.150">
    <property type="entry name" value="Vaccinia Virus protein VP39"/>
    <property type="match status" value="1"/>
</dbReference>
<keyword evidence="5 9" id="KW-0808">Transferase</keyword>
<comment type="similarity">
    <text evidence="2 9">Belongs to the methyltransferase superfamily. L-isoaspartyl/D-aspartyl protein methyltransferase family.</text>
</comment>
<dbReference type="Pfam" id="PF01135">
    <property type="entry name" value="PCMT"/>
    <property type="match status" value="1"/>
</dbReference>
<dbReference type="GO" id="GO:0005737">
    <property type="term" value="C:cytoplasm"/>
    <property type="evidence" value="ECO:0007669"/>
    <property type="project" value="UniProtKB-SubCell"/>
</dbReference>
<comment type="catalytic activity">
    <reaction evidence="8 9">
        <text>[protein]-L-isoaspartate + S-adenosyl-L-methionine = [protein]-L-isoaspartate alpha-methyl ester + S-adenosyl-L-homocysteine</text>
        <dbReference type="Rhea" id="RHEA:12705"/>
        <dbReference type="Rhea" id="RHEA-COMP:12143"/>
        <dbReference type="Rhea" id="RHEA-COMP:12144"/>
        <dbReference type="ChEBI" id="CHEBI:57856"/>
        <dbReference type="ChEBI" id="CHEBI:59789"/>
        <dbReference type="ChEBI" id="CHEBI:90596"/>
        <dbReference type="ChEBI" id="CHEBI:90598"/>
        <dbReference type="EC" id="2.1.1.77"/>
    </reaction>
</comment>
<evidence type="ECO:0000256" key="3">
    <source>
        <dbReference type="ARBA" id="ARBA00022490"/>
    </source>
</evidence>
<dbReference type="HAMAP" id="MF_00090">
    <property type="entry name" value="PIMT"/>
    <property type="match status" value="1"/>
</dbReference>
<dbReference type="AlphaFoldDB" id="A0A832RZ01"/>
<reference evidence="10" key="1">
    <citation type="journal article" date="2020" name="bioRxiv">
        <title>A rank-normalized archaeal taxonomy based on genome phylogeny resolves widespread incomplete and uneven classifications.</title>
        <authorList>
            <person name="Rinke C."/>
            <person name="Chuvochina M."/>
            <person name="Mussig A.J."/>
            <person name="Chaumeil P.-A."/>
            <person name="Waite D.W."/>
            <person name="Whitman W.B."/>
            <person name="Parks D.H."/>
            <person name="Hugenholtz P."/>
        </authorList>
    </citation>
    <scope>NUCLEOTIDE SEQUENCE</scope>
    <source>
        <strain evidence="10">UBA12518</strain>
    </source>
</reference>
<gene>
    <name evidence="9" type="primary">pcm</name>
    <name evidence="10" type="ORF">HA299_07155</name>
</gene>
<dbReference type="RefSeq" id="WP_042686821.1">
    <property type="nucleotide sequence ID" value="NZ_DUIH01000023.1"/>
</dbReference>
<name>A0A832RZ01_9EURY</name>
<sequence>MNYLDARRRMVATLRRRGMSERVLAAMEKVPRHLFMPERVRDSAYDDVPLPIGEGQTISAPHMVAIMCELLDPPEGGRVLEVGGGMGYHAAVLAELVGEGGKVITIERIEPLARAARENLAQAGYHNVEVVVGDGTLGYPKEAPYDGISIACAAPAVPPPLYEQLKVGGRMVIPIGSASQTLYLVRRVSEGEFEHESWGGVVFVPLVGRYGFKKV</sequence>
<dbReference type="GO" id="GO:0032259">
    <property type="term" value="P:methylation"/>
    <property type="evidence" value="ECO:0007669"/>
    <property type="project" value="UniProtKB-KW"/>
</dbReference>
<protein>
    <recommendedName>
        <fullName evidence="9">Protein-L-isoaspartate O-methyltransferase</fullName>
        <ecNumber evidence="9">2.1.1.77</ecNumber>
    </recommendedName>
    <alternativeName>
        <fullName evidence="9">L-isoaspartyl protein carboxyl methyltransferase</fullName>
    </alternativeName>
    <alternativeName>
        <fullName evidence="9">Protein L-isoaspartyl methyltransferase</fullName>
    </alternativeName>
    <alternativeName>
        <fullName evidence="9">Protein-beta-aspartate methyltransferase</fullName>
        <shortName evidence="9">PIMT</shortName>
    </alternativeName>
</protein>
<keyword evidence="6 9" id="KW-0949">S-adenosyl-L-methionine</keyword>
<dbReference type="CDD" id="cd02440">
    <property type="entry name" value="AdoMet_MTases"/>
    <property type="match status" value="1"/>
</dbReference>
<dbReference type="PANTHER" id="PTHR11579:SF0">
    <property type="entry name" value="PROTEIN-L-ISOASPARTATE(D-ASPARTATE) O-METHYLTRANSFERASE"/>
    <property type="match status" value="1"/>
</dbReference>
<proteinExistence type="inferred from homology"/>
<dbReference type="GO" id="GO:0030091">
    <property type="term" value="P:protein repair"/>
    <property type="evidence" value="ECO:0007669"/>
    <property type="project" value="UniProtKB-UniRule"/>
</dbReference>